<dbReference type="InterPro" id="IPR052342">
    <property type="entry name" value="MCH/BMMD"/>
</dbReference>
<dbReference type="RefSeq" id="WP_380115945.1">
    <property type="nucleotide sequence ID" value="NZ_JBHSIU010000018.1"/>
</dbReference>
<feature type="domain" description="MaoC-like" evidence="2">
    <location>
        <begin position="19"/>
        <end position="120"/>
    </location>
</feature>
<dbReference type="PANTHER" id="PTHR43664:SF1">
    <property type="entry name" value="BETA-METHYLMALYL-COA DEHYDRATASE"/>
    <property type="match status" value="1"/>
</dbReference>
<dbReference type="Pfam" id="PF01575">
    <property type="entry name" value="MaoC_dehydratas"/>
    <property type="match status" value="1"/>
</dbReference>
<dbReference type="InterPro" id="IPR029069">
    <property type="entry name" value="HotDog_dom_sf"/>
</dbReference>
<organism evidence="3 4">
    <name type="scientific">Dactylosporangium cerinum</name>
    <dbReference type="NCBI Taxonomy" id="1434730"/>
    <lineage>
        <taxon>Bacteria</taxon>
        <taxon>Bacillati</taxon>
        <taxon>Actinomycetota</taxon>
        <taxon>Actinomycetes</taxon>
        <taxon>Micromonosporales</taxon>
        <taxon>Micromonosporaceae</taxon>
        <taxon>Dactylosporangium</taxon>
    </lineage>
</organism>
<gene>
    <name evidence="3" type="ORF">ACFPIJ_16890</name>
</gene>
<sequence>MTGRTITSLNDYFEDFAVGDRFVTAGRTITQEDINRYTDLSGDAHPLHTSPEDAAHSIFGRITAQGALTLSLVTGLEFAMTGSEERGLLVFSGMDRVRFLKPVFVDDTIHLVGTVASLDDRGDRGLVVFDHEVRNDREEIVAVYGKRMFYRKRPSA</sequence>
<dbReference type="InterPro" id="IPR002539">
    <property type="entry name" value="MaoC-like_dom"/>
</dbReference>
<dbReference type="Proteomes" id="UP001595912">
    <property type="component" value="Unassembled WGS sequence"/>
</dbReference>
<comment type="similarity">
    <text evidence="1">Belongs to the enoyl-CoA hydratase/isomerase family.</text>
</comment>
<dbReference type="Gene3D" id="3.10.129.10">
    <property type="entry name" value="Hotdog Thioesterase"/>
    <property type="match status" value="1"/>
</dbReference>
<evidence type="ECO:0000313" key="3">
    <source>
        <dbReference type="EMBL" id="MFC4999502.1"/>
    </source>
</evidence>
<reference evidence="4" key="1">
    <citation type="journal article" date="2019" name="Int. J. Syst. Evol. Microbiol.">
        <title>The Global Catalogue of Microorganisms (GCM) 10K type strain sequencing project: providing services to taxonomists for standard genome sequencing and annotation.</title>
        <authorList>
            <consortium name="The Broad Institute Genomics Platform"/>
            <consortium name="The Broad Institute Genome Sequencing Center for Infectious Disease"/>
            <person name="Wu L."/>
            <person name="Ma J."/>
        </authorList>
    </citation>
    <scope>NUCLEOTIDE SEQUENCE [LARGE SCALE GENOMIC DNA]</scope>
    <source>
        <strain evidence="4">CGMCC 4.7152</strain>
    </source>
</reference>
<comment type="caution">
    <text evidence="3">The sequence shown here is derived from an EMBL/GenBank/DDBJ whole genome shotgun (WGS) entry which is preliminary data.</text>
</comment>
<evidence type="ECO:0000313" key="4">
    <source>
        <dbReference type="Proteomes" id="UP001595912"/>
    </source>
</evidence>
<keyword evidence="4" id="KW-1185">Reference proteome</keyword>
<evidence type="ECO:0000259" key="2">
    <source>
        <dbReference type="Pfam" id="PF01575"/>
    </source>
</evidence>
<dbReference type="EMBL" id="JBHSIU010000018">
    <property type="protein sequence ID" value="MFC4999502.1"/>
    <property type="molecule type" value="Genomic_DNA"/>
</dbReference>
<name>A0ABV9VSW9_9ACTN</name>
<dbReference type="PANTHER" id="PTHR43664">
    <property type="entry name" value="MONOAMINE OXIDASE-RELATED"/>
    <property type="match status" value="1"/>
</dbReference>
<protein>
    <submittedName>
        <fullName evidence="3">MaoC family dehydratase</fullName>
    </submittedName>
</protein>
<proteinExistence type="inferred from homology"/>
<accession>A0ABV9VSW9</accession>
<evidence type="ECO:0000256" key="1">
    <source>
        <dbReference type="ARBA" id="ARBA00005254"/>
    </source>
</evidence>
<dbReference type="SUPFAM" id="SSF54637">
    <property type="entry name" value="Thioesterase/thiol ester dehydrase-isomerase"/>
    <property type="match status" value="1"/>
</dbReference>